<evidence type="ECO:0000259" key="5">
    <source>
        <dbReference type="SMART" id="SM00082"/>
    </source>
</evidence>
<keyword evidence="1" id="KW-0433">Leucine-rich repeat</keyword>
<evidence type="ECO:0000256" key="2">
    <source>
        <dbReference type="ARBA" id="ARBA00022729"/>
    </source>
</evidence>
<dbReference type="Gene3D" id="3.80.10.10">
    <property type="entry name" value="Ribonuclease Inhibitor"/>
    <property type="match status" value="6"/>
</dbReference>
<feature type="region of interest" description="Disordered" evidence="4">
    <location>
        <begin position="1443"/>
        <end position="1464"/>
    </location>
</feature>
<sequence length="1694" mass="187493">MLLTSESLTGVVVSGSEATLPVESTDAQHMTPSFETTSRLREVSVLAVTDEFKKVARARRHVMRAQLLPLVALLSLAAVRGNCPPEGDILPCRCTMRDDELQIWCSHSDLSKVLAGLKAVGGQVDRPVDELILENNYLPSLPGSVFSPLRVARLMLRDNGLERVASSWLAGLEDSLLELFVVEPALRTLPPDSLEQLRGLEALTLQAGGMRRAPRLAGLRRLRYVQLKSPALAELTAHVFRDLGDLEQLHVVHSPRIVRLEAGLLHGLPRLQLLNVSHCGLVWLHPRALTRLPALSHLALTHNRLLDAGMVGRAVRDLPALAVLRLDNNLVEKLSEASFVDLPALAELRLAGNRVLEIHRGAFHRVPRLRKLDLSHNFVRHVHPESFLQHSDSGLEELWLVDNALDHVDSLRALLDALPRLRYLDMSHNFLEEIPFGALRGHATLESLQLDHNRIQRVQREAFMAMPALRELSMRNNSLSSFSDGPLWNLPGLKGLDLSYNYFRRLDQRLLTNLPSLRRFDMSGNALVLVDPASFLQTASLEHVNLSHNALASLHPATFRHLAGLYELDAGWNRLRELVPGLPRGLEYLHLPHNHISALPHLPSPDLVLPALKMLDLEGNGLRRLPPGTLASLSQLRRLQLADNALDQLEDGSLGGLSRLEVLDLRDNRLVTMHENTLRDLRHLATLMLRGNQLEALRDRLFSSNVFLERLDLGLNRLAFIETNAFDSNRELMELDASHNLLDTLPGALRGLAALQLLDLSHNAVRSVEADTLAGLSSLTELRLAHNQLRTLPERGFSQMPRLTLLDLRSNELEALSSGAVADLPQLRAVRLDHNHLPELPPAAFARLPELRSAELQDNRIARVADEAFAAVPQLLLLNLSSNLLPGLDSAGLHTLRSLEVLDISHNQVSQVAGDSLAGMEWLVELKVFLLRLCLRTSLFQVNFTADAWMTVSNSPAYWSHLLEEELFVSSESDMVCPQMDNNNICSIQGLPFNEMPRLRVLSLRNNRMSVMSEPTFERLRSNVAVLDIDGNPLSCSCRMMWLQAWLRLTSAQGPRCADGSLLREMRLSEQDCETRKDDGEPAVPGCAADSAAVSGNTSTPATTNLVFHTALVLWLYQMMHIPGSSQVSSTWVEVKDATPPPPGGISPEQAEYIYDEYIEYQYEDGNITNGTMMIQSELPLTIQLTSVAGPISATTTSSHYIPGDTPTLYAGTRPDKNKTAPDQSKQSGQPNANTNSGGFTFFGIPLPSISLGGLWGNARNADAKPGGMRFVGARGKVDMFPPSDPRVHTDGFVPMMTESGGFIPIANPELVRSGFTNYSAQSHPEVGDDMPPSSPRPPRPTDVYEEKLPTDMMADTPDIQSRNTKLPVQHGVSFYVKPTMSTEKPQATDMFLRKPDPRDPFFRPANKALFQRTNHMSDKNMNDHPSGTDIQKTTSVENRISAHLSNSNPDSYETSSVRPMESPPKQDLDILPLSDLPYSPHFNKNVTITKIDTTVQSNFVHKMLIETQRDANLTEVDFDKPADWEPDWDSKQHKPSTELILTEAPATSAPPAMAEDRPEWLRNKDSDSTGRSLGESPSSLSILLAPGAQQPQFRPTATITKVKVTPQTSPAPEPTEEYLRGPRPSNFQPPSTTTSNTARPSAPRDVAKDWYFQNYNRTNLEPYVGPALSCGCRLLTSIATLLAVGSLHVLTMS</sequence>
<evidence type="ECO:0000256" key="4">
    <source>
        <dbReference type="SAM" id="MobiDB-lite"/>
    </source>
</evidence>
<dbReference type="SUPFAM" id="SSF52058">
    <property type="entry name" value="L domain-like"/>
    <property type="match status" value="4"/>
</dbReference>
<feature type="compositionally biased region" description="Polar residues" evidence="4">
    <location>
        <begin position="1570"/>
        <end position="1582"/>
    </location>
</feature>
<feature type="region of interest" description="Disordered" evidence="4">
    <location>
        <begin position="1320"/>
        <end position="1345"/>
    </location>
</feature>
<dbReference type="InterPro" id="IPR050328">
    <property type="entry name" value="Dev_Immune_Receptor"/>
</dbReference>
<dbReference type="EMBL" id="JARBHB010000009">
    <property type="protein sequence ID" value="KAJ8876246.1"/>
    <property type="molecule type" value="Genomic_DNA"/>
</dbReference>
<feature type="region of interest" description="Disordered" evidence="4">
    <location>
        <begin position="1542"/>
        <end position="1646"/>
    </location>
</feature>
<dbReference type="SMART" id="SM00364">
    <property type="entry name" value="LRR_BAC"/>
    <property type="match status" value="11"/>
</dbReference>
<proteinExistence type="predicted"/>
<reference evidence="6 7" key="1">
    <citation type="submission" date="2023-02" db="EMBL/GenBank/DDBJ databases">
        <title>LHISI_Scaffold_Assembly.</title>
        <authorList>
            <person name="Stuart O.P."/>
            <person name="Cleave R."/>
            <person name="Magrath M.J.L."/>
            <person name="Mikheyev A.S."/>
        </authorList>
    </citation>
    <scope>NUCLEOTIDE SEQUENCE [LARGE SCALE GENOMIC DNA]</scope>
    <source>
        <strain evidence="6">Daus_M_001</strain>
        <tissue evidence="6">Leg muscle</tissue>
    </source>
</reference>
<dbReference type="InterPro" id="IPR001611">
    <property type="entry name" value="Leu-rich_rpt"/>
</dbReference>
<feature type="compositionally biased region" description="Polar residues" evidence="4">
    <location>
        <begin position="1221"/>
        <end position="1239"/>
    </location>
</feature>
<dbReference type="InterPro" id="IPR003591">
    <property type="entry name" value="Leu-rich_rpt_typical-subtyp"/>
</dbReference>
<name>A0ABQ9GW69_9NEOP</name>
<dbReference type="Pfam" id="PF13855">
    <property type="entry name" value="LRR_8"/>
    <property type="match status" value="7"/>
</dbReference>
<evidence type="ECO:0000256" key="1">
    <source>
        <dbReference type="ARBA" id="ARBA00022614"/>
    </source>
</evidence>
<feature type="compositionally biased region" description="Polar residues" evidence="4">
    <location>
        <begin position="1590"/>
        <end position="1611"/>
    </location>
</feature>
<dbReference type="PROSITE" id="PS51450">
    <property type="entry name" value="LRR"/>
    <property type="match status" value="4"/>
</dbReference>
<dbReference type="PANTHER" id="PTHR24373">
    <property type="entry name" value="SLIT RELATED LEUCINE-RICH REPEAT NEURONAL PROTEIN"/>
    <property type="match status" value="1"/>
</dbReference>
<keyword evidence="2" id="KW-0732">Signal</keyword>
<protein>
    <recommendedName>
        <fullName evidence="5">LRRCT domain-containing protein</fullName>
    </recommendedName>
</protein>
<organism evidence="6 7">
    <name type="scientific">Dryococelus australis</name>
    <dbReference type="NCBI Taxonomy" id="614101"/>
    <lineage>
        <taxon>Eukaryota</taxon>
        <taxon>Metazoa</taxon>
        <taxon>Ecdysozoa</taxon>
        <taxon>Arthropoda</taxon>
        <taxon>Hexapoda</taxon>
        <taxon>Insecta</taxon>
        <taxon>Pterygota</taxon>
        <taxon>Neoptera</taxon>
        <taxon>Polyneoptera</taxon>
        <taxon>Phasmatodea</taxon>
        <taxon>Verophasmatodea</taxon>
        <taxon>Anareolatae</taxon>
        <taxon>Phasmatidae</taxon>
        <taxon>Eurycanthinae</taxon>
        <taxon>Dryococelus</taxon>
    </lineage>
</organism>
<evidence type="ECO:0000313" key="6">
    <source>
        <dbReference type="EMBL" id="KAJ8876246.1"/>
    </source>
</evidence>
<dbReference type="SMART" id="SM00365">
    <property type="entry name" value="LRR_SD22"/>
    <property type="match status" value="7"/>
</dbReference>
<feature type="domain" description="LRRCT" evidence="5">
    <location>
        <begin position="1032"/>
        <end position="1074"/>
    </location>
</feature>
<comment type="caution">
    <text evidence="6">The sequence shown here is derived from an EMBL/GenBank/DDBJ whole genome shotgun (WGS) entry which is preliminary data.</text>
</comment>
<dbReference type="SMART" id="SM00082">
    <property type="entry name" value="LRRCT"/>
    <property type="match status" value="1"/>
</dbReference>
<dbReference type="InterPro" id="IPR000483">
    <property type="entry name" value="Cys-rich_flank_reg_C"/>
</dbReference>
<dbReference type="InterPro" id="IPR032675">
    <property type="entry name" value="LRR_dom_sf"/>
</dbReference>
<feature type="compositionally biased region" description="Polar residues" evidence="4">
    <location>
        <begin position="1443"/>
        <end position="1458"/>
    </location>
</feature>
<gene>
    <name evidence="6" type="ORF">PR048_024156</name>
</gene>
<dbReference type="PANTHER" id="PTHR24373:SF370">
    <property type="entry name" value="FISH-LIPS, ISOFORM E"/>
    <property type="match status" value="1"/>
</dbReference>
<keyword evidence="7" id="KW-1185">Reference proteome</keyword>
<feature type="region of interest" description="Disordered" evidence="4">
    <location>
        <begin position="1195"/>
        <end position="1239"/>
    </location>
</feature>
<dbReference type="Proteomes" id="UP001159363">
    <property type="component" value="Chromosome 8"/>
</dbReference>
<evidence type="ECO:0000256" key="3">
    <source>
        <dbReference type="ARBA" id="ARBA00022737"/>
    </source>
</evidence>
<dbReference type="SMART" id="SM00369">
    <property type="entry name" value="LRR_TYP"/>
    <property type="match status" value="27"/>
</dbReference>
<evidence type="ECO:0000313" key="7">
    <source>
        <dbReference type="Proteomes" id="UP001159363"/>
    </source>
</evidence>
<feature type="compositionally biased region" description="Basic and acidic residues" evidence="4">
    <location>
        <begin position="1555"/>
        <end position="1569"/>
    </location>
</feature>
<keyword evidence="3" id="KW-0677">Repeat</keyword>
<feature type="compositionally biased region" description="Polar residues" evidence="4">
    <location>
        <begin position="1626"/>
        <end position="1640"/>
    </location>
</feature>
<accession>A0ABQ9GW69</accession>